<dbReference type="Proteomes" id="UP000434957">
    <property type="component" value="Unassembled WGS sequence"/>
</dbReference>
<gene>
    <name evidence="3" type="ORF">PR001_g9426</name>
    <name evidence="2" type="ORF">PR002_g31009</name>
    <name evidence="4" type="ORF">PR003_g28717</name>
</gene>
<evidence type="ECO:0000313" key="2">
    <source>
        <dbReference type="EMBL" id="KAE8957989.1"/>
    </source>
</evidence>
<evidence type="ECO:0000313" key="4">
    <source>
        <dbReference type="EMBL" id="KAE9277701.1"/>
    </source>
</evidence>
<dbReference type="EMBL" id="QXFU01007674">
    <property type="protein sequence ID" value="KAE8957989.1"/>
    <property type="molecule type" value="Genomic_DNA"/>
</dbReference>
<dbReference type="EMBL" id="QXFV01000522">
    <property type="protein sequence ID" value="KAE9035148.1"/>
    <property type="molecule type" value="Genomic_DNA"/>
</dbReference>
<name>A0A6A3GKQ9_9STRA</name>
<evidence type="ECO:0000313" key="6">
    <source>
        <dbReference type="Proteomes" id="UP000434957"/>
    </source>
</evidence>
<proteinExistence type="predicted"/>
<feature type="signal peptide" evidence="1">
    <location>
        <begin position="1"/>
        <end position="28"/>
    </location>
</feature>
<evidence type="ECO:0008006" key="8">
    <source>
        <dbReference type="Google" id="ProtNLM"/>
    </source>
</evidence>
<dbReference type="Proteomes" id="UP000435112">
    <property type="component" value="Unassembled WGS sequence"/>
</dbReference>
<accession>A0A6A3GKQ9</accession>
<evidence type="ECO:0000313" key="7">
    <source>
        <dbReference type="Proteomes" id="UP000435112"/>
    </source>
</evidence>
<protein>
    <recommendedName>
        <fullName evidence="8">RxLR effector protein</fullName>
    </recommendedName>
</protein>
<dbReference type="OrthoDB" id="133542at2759"/>
<keyword evidence="6" id="KW-1185">Reference proteome</keyword>
<sequence length="161" mass="18510">MARSASARYGILLLVLLSFLVCCEVASAVDESKITETRRLLRSQGETELSHVNEEERASAGLSNNLKTWAKNTHVVKSWVETRKVEKAKKLYLQGASHETFLKADISPEQLYRALDLKGDMRNAMKLYGNWEILHRNPKFKLWRAYDTIWMAAKNKKMQVP</sequence>
<reference evidence="5 7" key="1">
    <citation type="submission" date="2018-09" db="EMBL/GenBank/DDBJ databases">
        <title>Genomic investigation of the strawberry pathogen Phytophthora fragariae indicates pathogenicity is determined by transcriptional variation in three key races.</title>
        <authorList>
            <person name="Adams T.M."/>
            <person name="Armitage A.D."/>
            <person name="Sobczyk M.K."/>
            <person name="Bates H.J."/>
            <person name="Dunwell J.M."/>
            <person name="Nellist C.F."/>
            <person name="Harrison R.J."/>
        </authorList>
    </citation>
    <scope>NUCLEOTIDE SEQUENCE [LARGE SCALE GENOMIC DNA]</scope>
    <source>
        <strain evidence="3 5">SCRP249</strain>
        <strain evidence="2 7">SCRP324</strain>
        <strain evidence="4 6">SCRP333</strain>
    </source>
</reference>
<evidence type="ECO:0000256" key="1">
    <source>
        <dbReference type="SAM" id="SignalP"/>
    </source>
</evidence>
<keyword evidence="1" id="KW-0732">Signal</keyword>
<feature type="chain" id="PRO_5036379563" description="RxLR effector protein" evidence="1">
    <location>
        <begin position="29"/>
        <end position="161"/>
    </location>
</feature>
<evidence type="ECO:0000313" key="3">
    <source>
        <dbReference type="EMBL" id="KAE9035148.1"/>
    </source>
</evidence>
<evidence type="ECO:0000313" key="5">
    <source>
        <dbReference type="Proteomes" id="UP000429607"/>
    </source>
</evidence>
<comment type="caution">
    <text evidence="2">The sequence shown here is derived from an EMBL/GenBank/DDBJ whole genome shotgun (WGS) entry which is preliminary data.</text>
</comment>
<dbReference type="AlphaFoldDB" id="A0A6A3GKQ9"/>
<dbReference type="Proteomes" id="UP000429607">
    <property type="component" value="Unassembled WGS sequence"/>
</dbReference>
<organism evidence="2 7">
    <name type="scientific">Phytophthora rubi</name>
    <dbReference type="NCBI Taxonomy" id="129364"/>
    <lineage>
        <taxon>Eukaryota</taxon>
        <taxon>Sar</taxon>
        <taxon>Stramenopiles</taxon>
        <taxon>Oomycota</taxon>
        <taxon>Peronosporomycetes</taxon>
        <taxon>Peronosporales</taxon>
        <taxon>Peronosporaceae</taxon>
        <taxon>Phytophthora</taxon>
    </lineage>
</organism>
<dbReference type="EMBL" id="QXFT01004483">
    <property type="protein sequence ID" value="KAE9277701.1"/>
    <property type="molecule type" value="Genomic_DNA"/>
</dbReference>